<accession>A0A518E2V0</accession>
<evidence type="ECO:0000313" key="1">
    <source>
        <dbReference type="EMBL" id="QDU98404.1"/>
    </source>
</evidence>
<dbReference type="EMBL" id="CP036433">
    <property type="protein sequence ID" value="QDU98404.1"/>
    <property type="molecule type" value="Genomic_DNA"/>
</dbReference>
<dbReference type="KEGG" id="lcre:Pla8534_62720"/>
<reference evidence="1 2" key="1">
    <citation type="submission" date="2019-02" db="EMBL/GenBank/DDBJ databases">
        <title>Deep-cultivation of Planctomycetes and their phenomic and genomic characterization uncovers novel biology.</title>
        <authorList>
            <person name="Wiegand S."/>
            <person name="Jogler M."/>
            <person name="Boedeker C."/>
            <person name="Pinto D."/>
            <person name="Vollmers J."/>
            <person name="Rivas-Marin E."/>
            <person name="Kohn T."/>
            <person name="Peeters S.H."/>
            <person name="Heuer A."/>
            <person name="Rast P."/>
            <person name="Oberbeckmann S."/>
            <person name="Bunk B."/>
            <person name="Jeske O."/>
            <person name="Meyerdierks A."/>
            <person name="Storesund J.E."/>
            <person name="Kallscheuer N."/>
            <person name="Luecker S."/>
            <person name="Lage O.M."/>
            <person name="Pohl T."/>
            <person name="Merkel B.J."/>
            <person name="Hornburger P."/>
            <person name="Mueller R.-W."/>
            <person name="Bruemmer F."/>
            <person name="Labrenz M."/>
            <person name="Spormann A.M."/>
            <person name="Op den Camp H."/>
            <person name="Overmann J."/>
            <person name="Amann R."/>
            <person name="Jetten M.S.M."/>
            <person name="Mascher T."/>
            <person name="Medema M.H."/>
            <person name="Devos D.P."/>
            <person name="Kaster A.-K."/>
            <person name="Ovreas L."/>
            <person name="Rohde M."/>
            <person name="Galperin M.Y."/>
            <person name="Jogler C."/>
        </authorList>
    </citation>
    <scope>NUCLEOTIDE SEQUENCE [LARGE SCALE GENOMIC DNA]</scope>
    <source>
        <strain evidence="1 2">Pla85_3_4</strain>
    </source>
</reference>
<dbReference type="AlphaFoldDB" id="A0A518E2V0"/>
<keyword evidence="2" id="KW-1185">Reference proteome</keyword>
<dbReference type="RefSeq" id="WP_145057626.1">
    <property type="nucleotide sequence ID" value="NZ_CP036433.1"/>
</dbReference>
<name>A0A518E2V0_9BACT</name>
<dbReference type="OrthoDB" id="277172at2"/>
<dbReference type="Proteomes" id="UP000317648">
    <property type="component" value="Chromosome"/>
</dbReference>
<sequence length="214" mass="23259">MHCFLLLAILAADPAGAEEPLTPRTLFAISTELQAAMKAEALAKSADDRSTAIHHLSDLYLEIVHDPRLIGSPTLQQYKAKLWSRLLRVKKELEVQVARAQRDSPTPEPAETDIRSQQTQHALASQMALTAYSLGGPTSLIAESSPAFGGRAADDGEALIDLIERTIRPEFWDTNGGPGSMFYYQSLHALVVTATTEVHESLGGTLRALRRAGM</sequence>
<gene>
    <name evidence="1" type="ORF">Pla8534_62720</name>
</gene>
<evidence type="ECO:0000313" key="2">
    <source>
        <dbReference type="Proteomes" id="UP000317648"/>
    </source>
</evidence>
<protein>
    <submittedName>
        <fullName evidence="1">Uncharacterized protein</fullName>
    </submittedName>
</protein>
<organism evidence="1 2">
    <name type="scientific">Lignipirellula cremea</name>
    <dbReference type="NCBI Taxonomy" id="2528010"/>
    <lineage>
        <taxon>Bacteria</taxon>
        <taxon>Pseudomonadati</taxon>
        <taxon>Planctomycetota</taxon>
        <taxon>Planctomycetia</taxon>
        <taxon>Pirellulales</taxon>
        <taxon>Pirellulaceae</taxon>
        <taxon>Lignipirellula</taxon>
    </lineage>
</organism>
<proteinExistence type="predicted"/>